<keyword evidence="3" id="KW-0808">Transferase</keyword>
<accession>A0ABV6PAB9</accession>
<evidence type="ECO:0000256" key="1">
    <source>
        <dbReference type="ARBA" id="ARBA00007228"/>
    </source>
</evidence>
<comment type="similarity">
    <text evidence="1">Belongs to the class IV-like SAM-binding methyltransferase superfamily. RNA methyltransferase TrmH family.</text>
</comment>
<dbReference type="SUPFAM" id="SSF75217">
    <property type="entry name" value="alpha/beta knot"/>
    <property type="match status" value="1"/>
</dbReference>
<evidence type="ECO:0000313" key="5">
    <source>
        <dbReference type="EMBL" id="MFC0581317.1"/>
    </source>
</evidence>
<gene>
    <name evidence="5" type="ORF">ACFFFR_02780</name>
</gene>
<keyword evidence="6" id="KW-1185">Reference proteome</keyword>
<organism evidence="5 6">
    <name type="scientific">Micrococcoides hystricis</name>
    <dbReference type="NCBI Taxonomy" id="1572761"/>
    <lineage>
        <taxon>Bacteria</taxon>
        <taxon>Bacillati</taxon>
        <taxon>Actinomycetota</taxon>
        <taxon>Actinomycetes</taxon>
        <taxon>Micrococcales</taxon>
        <taxon>Micrococcaceae</taxon>
        <taxon>Micrococcoides</taxon>
    </lineage>
</organism>
<feature type="domain" description="RNA 2-O ribose methyltransferase substrate binding" evidence="4">
    <location>
        <begin position="39"/>
        <end position="123"/>
    </location>
</feature>
<dbReference type="GO" id="GO:0008168">
    <property type="term" value="F:methyltransferase activity"/>
    <property type="evidence" value="ECO:0007669"/>
    <property type="project" value="UniProtKB-KW"/>
</dbReference>
<dbReference type="InterPro" id="IPR029064">
    <property type="entry name" value="Ribosomal_eL30-like_sf"/>
</dbReference>
<dbReference type="PANTHER" id="PTHR43191">
    <property type="entry name" value="RRNA METHYLTRANSFERASE 3"/>
    <property type="match status" value="1"/>
</dbReference>
<evidence type="ECO:0000259" key="4">
    <source>
        <dbReference type="SMART" id="SM00967"/>
    </source>
</evidence>
<dbReference type="Gene3D" id="3.40.1280.10">
    <property type="match status" value="1"/>
</dbReference>
<dbReference type="CDD" id="cd18095">
    <property type="entry name" value="SpoU-like_rRNA-MTase"/>
    <property type="match status" value="1"/>
</dbReference>
<dbReference type="InterPro" id="IPR029026">
    <property type="entry name" value="tRNA_m1G_MTases_N"/>
</dbReference>
<evidence type="ECO:0000313" key="6">
    <source>
        <dbReference type="Proteomes" id="UP001589862"/>
    </source>
</evidence>
<keyword evidence="2 5" id="KW-0489">Methyltransferase</keyword>
<dbReference type="InterPro" id="IPR013123">
    <property type="entry name" value="SpoU_subst-bd"/>
</dbReference>
<dbReference type="GO" id="GO:0032259">
    <property type="term" value="P:methylation"/>
    <property type="evidence" value="ECO:0007669"/>
    <property type="project" value="UniProtKB-KW"/>
</dbReference>
<dbReference type="Pfam" id="PF22435">
    <property type="entry name" value="MRM3-like_sub_bind"/>
    <property type="match status" value="1"/>
</dbReference>
<dbReference type="SMART" id="SM00967">
    <property type="entry name" value="SpoU_sub_bind"/>
    <property type="match status" value="1"/>
</dbReference>
<dbReference type="EMBL" id="JBHLUB010000003">
    <property type="protein sequence ID" value="MFC0581317.1"/>
    <property type="molecule type" value="Genomic_DNA"/>
</dbReference>
<dbReference type="PANTHER" id="PTHR43191:SF2">
    <property type="entry name" value="RRNA METHYLTRANSFERASE 3, MITOCHONDRIAL"/>
    <property type="match status" value="1"/>
</dbReference>
<dbReference type="InterPro" id="IPR053888">
    <property type="entry name" value="MRM3-like_sub_bind"/>
</dbReference>
<dbReference type="Pfam" id="PF00588">
    <property type="entry name" value="SpoU_methylase"/>
    <property type="match status" value="1"/>
</dbReference>
<dbReference type="Proteomes" id="UP001589862">
    <property type="component" value="Unassembled WGS sequence"/>
</dbReference>
<evidence type="ECO:0000256" key="3">
    <source>
        <dbReference type="ARBA" id="ARBA00022679"/>
    </source>
</evidence>
<reference evidence="5 6" key="1">
    <citation type="submission" date="2024-09" db="EMBL/GenBank/DDBJ databases">
        <authorList>
            <person name="Sun Q."/>
            <person name="Mori K."/>
        </authorList>
    </citation>
    <scope>NUCLEOTIDE SEQUENCE [LARGE SCALE GENOMIC DNA]</scope>
    <source>
        <strain evidence="5 6">NCAIM B.02604</strain>
    </source>
</reference>
<dbReference type="InterPro" id="IPR051259">
    <property type="entry name" value="rRNA_Methyltransferase"/>
</dbReference>
<dbReference type="InterPro" id="IPR001537">
    <property type="entry name" value="SpoU_MeTrfase"/>
</dbReference>
<proteinExistence type="inferred from homology"/>
<name>A0ABV6PAB9_9MICC</name>
<sequence>MTSYAERPTVEMTNPRADRVKSVARLSGRSARLKTGKFRVEGPQAVREALRSGLEGKHNVGAVQELYYQPETLQRHPDIAELVDNLDPADVFVRSCTAEVIAAMSDAQTPQGLVAVCTLVGRTEDNEPTGRYVALLCGLQDPGNVGTIIRAADAAGATATILSSGSVDVHNPKVVRSTVGSLFHLPIYQNQDVSAVVQAYRSAGWQIFAADGYGDVDLDQLQNEALQNGSRQPASQEPDLRKNTIWLFGNEAKGLSEAELELADARVAVPLYGQAESLNVATAATLCLYASARAHRSKAETSSSDATKND</sequence>
<protein>
    <submittedName>
        <fullName evidence="5">TrmH family RNA methyltransferase</fullName>
    </submittedName>
</protein>
<dbReference type="Gene3D" id="3.30.1330.30">
    <property type="match status" value="1"/>
</dbReference>
<dbReference type="SUPFAM" id="SSF55315">
    <property type="entry name" value="L30e-like"/>
    <property type="match status" value="1"/>
</dbReference>
<dbReference type="RefSeq" id="WP_377458006.1">
    <property type="nucleotide sequence ID" value="NZ_JBHLUB010000003.1"/>
</dbReference>
<evidence type="ECO:0000256" key="2">
    <source>
        <dbReference type="ARBA" id="ARBA00022603"/>
    </source>
</evidence>
<dbReference type="InterPro" id="IPR029028">
    <property type="entry name" value="Alpha/beta_knot_MTases"/>
</dbReference>
<comment type="caution">
    <text evidence="5">The sequence shown here is derived from an EMBL/GenBank/DDBJ whole genome shotgun (WGS) entry which is preliminary data.</text>
</comment>